<dbReference type="PANTHER" id="PTHR24223">
    <property type="entry name" value="ATP-BINDING CASSETTE SUB-FAMILY C"/>
    <property type="match status" value="1"/>
</dbReference>
<protein>
    <submittedName>
        <fullName evidence="4">Canalicular multispecific organic anion transporter 1</fullName>
    </submittedName>
</protein>
<feature type="non-terminal residue" evidence="4">
    <location>
        <position position="199"/>
    </location>
</feature>
<evidence type="ECO:0000256" key="1">
    <source>
        <dbReference type="ARBA" id="ARBA00022741"/>
    </source>
</evidence>
<dbReference type="InterPro" id="IPR050173">
    <property type="entry name" value="ABC_transporter_C-like"/>
</dbReference>
<dbReference type="Pfam" id="PF00005">
    <property type="entry name" value="ABC_tran"/>
    <property type="match status" value="1"/>
</dbReference>
<dbReference type="InterPro" id="IPR003439">
    <property type="entry name" value="ABC_transporter-like_ATP-bd"/>
</dbReference>
<dbReference type="GO" id="GO:0042626">
    <property type="term" value="F:ATPase-coupled transmembrane transporter activity"/>
    <property type="evidence" value="ECO:0007669"/>
    <property type="project" value="TreeGrafter"/>
</dbReference>
<dbReference type="Gene3D" id="3.40.50.300">
    <property type="entry name" value="P-loop containing nucleotide triphosphate hydrolases"/>
    <property type="match status" value="1"/>
</dbReference>
<dbReference type="SUPFAM" id="SSF52540">
    <property type="entry name" value="P-loop containing nucleoside triphosphate hydrolases"/>
    <property type="match status" value="1"/>
</dbReference>
<name>A0AAN8ZU34_HALRR</name>
<organism evidence="4 5">
    <name type="scientific">Halocaridina rubra</name>
    <name type="common">Hawaiian red shrimp</name>
    <dbReference type="NCBI Taxonomy" id="373956"/>
    <lineage>
        <taxon>Eukaryota</taxon>
        <taxon>Metazoa</taxon>
        <taxon>Ecdysozoa</taxon>
        <taxon>Arthropoda</taxon>
        <taxon>Crustacea</taxon>
        <taxon>Multicrustacea</taxon>
        <taxon>Malacostraca</taxon>
        <taxon>Eumalacostraca</taxon>
        <taxon>Eucarida</taxon>
        <taxon>Decapoda</taxon>
        <taxon>Pleocyemata</taxon>
        <taxon>Caridea</taxon>
        <taxon>Atyoidea</taxon>
        <taxon>Atyidae</taxon>
        <taxon>Halocaridina</taxon>
    </lineage>
</organism>
<dbReference type="AlphaFoldDB" id="A0AAN8ZU34"/>
<evidence type="ECO:0000313" key="4">
    <source>
        <dbReference type="EMBL" id="KAK7038918.1"/>
    </source>
</evidence>
<dbReference type="InterPro" id="IPR017871">
    <property type="entry name" value="ABC_transporter-like_CS"/>
</dbReference>
<evidence type="ECO:0000259" key="3">
    <source>
        <dbReference type="PROSITE" id="PS50893"/>
    </source>
</evidence>
<proteinExistence type="predicted"/>
<keyword evidence="2" id="KW-0067">ATP-binding</keyword>
<evidence type="ECO:0000256" key="2">
    <source>
        <dbReference type="ARBA" id="ARBA00022840"/>
    </source>
</evidence>
<dbReference type="GO" id="GO:0005524">
    <property type="term" value="F:ATP binding"/>
    <property type="evidence" value="ECO:0007669"/>
    <property type="project" value="UniProtKB-KW"/>
</dbReference>
<dbReference type="GO" id="GO:0016020">
    <property type="term" value="C:membrane"/>
    <property type="evidence" value="ECO:0007669"/>
    <property type="project" value="TreeGrafter"/>
</dbReference>
<keyword evidence="5" id="KW-1185">Reference proteome</keyword>
<dbReference type="EMBL" id="JAXCGZ010022032">
    <property type="protein sequence ID" value="KAK7038918.1"/>
    <property type="molecule type" value="Genomic_DNA"/>
</dbReference>
<dbReference type="Proteomes" id="UP001381693">
    <property type="component" value="Unassembled WGS sequence"/>
</dbReference>
<dbReference type="PROSITE" id="PS00211">
    <property type="entry name" value="ABC_TRANSPORTER_1"/>
    <property type="match status" value="1"/>
</dbReference>
<keyword evidence="1" id="KW-0547">Nucleotide-binding</keyword>
<gene>
    <name evidence="4" type="primary">ABCC2_9</name>
    <name evidence="4" type="ORF">SK128_022767</name>
</gene>
<comment type="caution">
    <text evidence="4">The sequence shown here is derived from an EMBL/GenBank/DDBJ whole genome shotgun (WGS) entry which is preliminary data.</text>
</comment>
<dbReference type="PROSITE" id="PS50893">
    <property type="entry name" value="ABC_TRANSPORTER_2"/>
    <property type="match status" value="1"/>
</dbReference>
<dbReference type="GO" id="GO:0016887">
    <property type="term" value="F:ATP hydrolysis activity"/>
    <property type="evidence" value="ECO:0007669"/>
    <property type="project" value="InterPro"/>
</dbReference>
<feature type="domain" description="ABC transporter" evidence="3">
    <location>
        <begin position="9"/>
        <end position="186"/>
    </location>
</feature>
<reference evidence="4 5" key="1">
    <citation type="submission" date="2023-11" db="EMBL/GenBank/DDBJ databases">
        <title>Halocaridina rubra genome assembly.</title>
        <authorList>
            <person name="Smith C."/>
        </authorList>
    </citation>
    <scope>NUCLEOTIDE SEQUENCE [LARGE SCALE GENOMIC DNA]</scope>
    <source>
        <strain evidence="4">EP-1</strain>
        <tissue evidence="4">Whole</tissue>
    </source>
</reference>
<dbReference type="InterPro" id="IPR027417">
    <property type="entry name" value="P-loop_NTPase"/>
</dbReference>
<sequence length="199" mass="22159">MEDTVPDYLFVNDFQGFEETDEAVTKNVVALGKEIKLEVETDDIHLPQSPQHLHLQLPPPYKPISPSLATPLPMYKLTTRVKGINLSGGQKQRISLARAAYSNADIILLDDPLSAVDAHVGRHVFQNLIGPKGLMKGKTRLLVTHALWVLPHVSEIFVIKDGMLVETGSYSQLLKQDGDFAQFLLQHIKTNEDEVANDE</sequence>
<evidence type="ECO:0000313" key="5">
    <source>
        <dbReference type="Proteomes" id="UP001381693"/>
    </source>
</evidence>
<accession>A0AAN8ZU34</accession>